<accession>A0ABT6NY62</accession>
<dbReference type="Pfam" id="PF04909">
    <property type="entry name" value="Amidohydro_2"/>
    <property type="match status" value="1"/>
</dbReference>
<gene>
    <name evidence="3" type="ORF">QHF89_27425</name>
</gene>
<dbReference type="Proteomes" id="UP001160301">
    <property type="component" value="Unassembled WGS sequence"/>
</dbReference>
<dbReference type="EMBL" id="JARZHI010000028">
    <property type="protein sequence ID" value="MDI1433258.1"/>
    <property type="molecule type" value="Genomic_DNA"/>
</dbReference>
<dbReference type="PANTHER" id="PTHR21240">
    <property type="entry name" value="2-AMINO-3-CARBOXYLMUCONATE-6-SEMIALDEHYDE DECARBOXYLASE"/>
    <property type="match status" value="1"/>
</dbReference>
<dbReference type="InterPro" id="IPR032465">
    <property type="entry name" value="ACMSD"/>
</dbReference>
<comment type="caution">
    <text evidence="3">The sequence shown here is derived from an EMBL/GenBank/DDBJ whole genome shotgun (WGS) entry which is preliminary data.</text>
</comment>
<evidence type="ECO:0000256" key="1">
    <source>
        <dbReference type="ARBA" id="ARBA00023239"/>
    </source>
</evidence>
<protein>
    <submittedName>
        <fullName evidence="3">Amidohydrolase family protein</fullName>
    </submittedName>
</protein>
<dbReference type="PANTHER" id="PTHR21240:SF28">
    <property type="entry name" value="ISO-OROTATE DECARBOXYLASE (EUROFUNG)"/>
    <property type="match status" value="1"/>
</dbReference>
<dbReference type="InterPro" id="IPR032466">
    <property type="entry name" value="Metal_Hydrolase"/>
</dbReference>
<evidence type="ECO:0000313" key="4">
    <source>
        <dbReference type="Proteomes" id="UP001160301"/>
    </source>
</evidence>
<dbReference type="InterPro" id="IPR006680">
    <property type="entry name" value="Amidohydro-rel"/>
</dbReference>
<dbReference type="SUPFAM" id="SSF51556">
    <property type="entry name" value="Metallo-dependent hydrolases"/>
    <property type="match status" value="1"/>
</dbReference>
<evidence type="ECO:0000259" key="2">
    <source>
        <dbReference type="Pfam" id="PF04909"/>
    </source>
</evidence>
<evidence type="ECO:0000313" key="3">
    <source>
        <dbReference type="EMBL" id="MDI1433258.1"/>
    </source>
</evidence>
<organism evidence="3 4">
    <name type="scientific">Polyangium sorediatum</name>
    <dbReference type="NCBI Taxonomy" id="889274"/>
    <lineage>
        <taxon>Bacteria</taxon>
        <taxon>Pseudomonadati</taxon>
        <taxon>Myxococcota</taxon>
        <taxon>Polyangia</taxon>
        <taxon>Polyangiales</taxon>
        <taxon>Polyangiaceae</taxon>
        <taxon>Polyangium</taxon>
    </lineage>
</organism>
<feature type="domain" description="Amidohydrolase-related" evidence="2">
    <location>
        <begin position="96"/>
        <end position="378"/>
    </location>
</feature>
<dbReference type="Gene3D" id="3.20.20.140">
    <property type="entry name" value="Metal-dependent hydrolases"/>
    <property type="match status" value="1"/>
</dbReference>
<keyword evidence="4" id="KW-1185">Reference proteome</keyword>
<sequence length="388" mass="43067">MRDGFRIMDVDRHVMEPISLWPAYLPARMKEYAPRLAPFGSPETLTERIHRLGEYALLPTPPILSVAGEPIMRVPEAGYIELGLVAARRRENLAAAETPRGHLAEMDATGVDVAVLLPTYASFLVHDDAIDAERSRAYAHAYNRWLNDFCSNAPTRLLGPALLSRHDPEAMVDDLEQAVRDGQRSVILRPNPVQGRTLSAPAHARFWAACEHHAITVLLHEGTHARVSAAGADRFETRFGQHACSHPMEAMMALLSLLEGGVLEAHPTLRVGLLEAGCGFLPYWLWRLDHVEYSQMRGEVRGRVRLPPSEYFQRQCWIALEPNEPMLDRVVTEIGAARMVFGTDFPHLDHGPGMVGDMMAQQGALGAEALRTILWESACNLMGIDGRA</sequence>
<keyword evidence="1" id="KW-0456">Lyase</keyword>
<dbReference type="RefSeq" id="WP_136966646.1">
    <property type="nucleotide sequence ID" value="NZ_JARZHI010000028.1"/>
</dbReference>
<proteinExistence type="predicted"/>
<name>A0ABT6NY62_9BACT</name>
<reference evidence="3 4" key="1">
    <citation type="submission" date="2023-04" db="EMBL/GenBank/DDBJ databases">
        <title>The genome sequence of Polyangium sorediatum DSM14670.</title>
        <authorList>
            <person name="Zhang X."/>
        </authorList>
    </citation>
    <scope>NUCLEOTIDE SEQUENCE [LARGE SCALE GENOMIC DNA]</scope>
    <source>
        <strain evidence="3 4">DSM 14670</strain>
    </source>
</reference>